<comment type="caution">
    <text evidence="1">The sequence shown here is derived from an EMBL/GenBank/DDBJ whole genome shotgun (WGS) entry which is preliminary data.</text>
</comment>
<accession>A0A0F9HZ52</accession>
<sequence>MPPRKQVNVKGFLRKVPGQRAKIRVKPQRRKLPKK</sequence>
<dbReference type="AlphaFoldDB" id="A0A0F9HZ52"/>
<name>A0A0F9HZ52_9ZZZZ</name>
<dbReference type="EMBL" id="LAZR01022856">
    <property type="protein sequence ID" value="KKL80432.1"/>
    <property type="molecule type" value="Genomic_DNA"/>
</dbReference>
<proteinExistence type="predicted"/>
<gene>
    <name evidence="1" type="ORF">LCGC14_2004830</name>
</gene>
<reference evidence="1" key="1">
    <citation type="journal article" date="2015" name="Nature">
        <title>Complex archaea that bridge the gap between prokaryotes and eukaryotes.</title>
        <authorList>
            <person name="Spang A."/>
            <person name="Saw J.H."/>
            <person name="Jorgensen S.L."/>
            <person name="Zaremba-Niedzwiedzka K."/>
            <person name="Martijn J."/>
            <person name="Lind A.E."/>
            <person name="van Eijk R."/>
            <person name="Schleper C."/>
            <person name="Guy L."/>
            <person name="Ettema T.J."/>
        </authorList>
    </citation>
    <scope>NUCLEOTIDE SEQUENCE</scope>
</reference>
<protein>
    <submittedName>
        <fullName evidence="1">Uncharacterized protein</fullName>
    </submittedName>
</protein>
<evidence type="ECO:0000313" key="1">
    <source>
        <dbReference type="EMBL" id="KKL80432.1"/>
    </source>
</evidence>
<organism evidence="1">
    <name type="scientific">marine sediment metagenome</name>
    <dbReference type="NCBI Taxonomy" id="412755"/>
    <lineage>
        <taxon>unclassified sequences</taxon>
        <taxon>metagenomes</taxon>
        <taxon>ecological metagenomes</taxon>
    </lineage>
</organism>